<dbReference type="InterPro" id="IPR008713">
    <property type="entry name" value="Phage_lambda_NinG"/>
</dbReference>
<dbReference type="AlphaFoldDB" id="A0A6M3KLV7"/>
<organism evidence="2">
    <name type="scientific">viral metagenome</name>
    <dbReference type="NCBI Taxonomy" id="1070528"/>
    <lineage>
        <taxon>unclassified sequences</taxon>
        <taxon>metagenomes</taxon>
        <taxon>organismal metagenomes</taxon>
    </lineage>
</organism>
<sequence>MVKRKLKKRTSYQKQKKKTDDWCSRYIRIRDAVKFSCSEYGQCYTCGKIVHVKKANSGHFKSRGIGGGSGIYFDERAIHLQCIQCNGFCGGKPEEYEEHLIRDYGREVVEELKRKHKINKYTLMDLFGLELYFKLEVEQMCMKYNIKKWW</sequence>
<dbReference type="Pfam" id="PF05766">
    <property type="entry name" value="NinG"/>
    <property type="match status" value="1"/>
</dbReference>
<name>A0A6M3KLV7_9ZZZZ</name>
<accession>A0A6M3KLV7</accession>
<evidence type="ECO:0000313" key="1">
    <source>
        <dbReference type="EMBL" id="QJA66815.1"/>
    </source>
</evidence>
<dbReference type="EMBL" id="MT142502">
    <property type="protein sequence ID" value="QJA83049.1"/>
    <property type="molecule type" value="Genomic_DNA"/>
</dbReference>
<reference evidence="2" key="1">
    <citation type="submission" date="2020-03" db="EMBL/GenBank/DDBJ databases">
        <title>The deep terrestrial virosphere.</title>
        <authorList>
            <person name="Holmfeldt K."/>
            <person name="Nilsson E."/>
            <person name="Simone D."/>
            <person name="Lopez-Fernandez M."/>
            <person name="Wu X."/>
            <person name="de Brujin I."/>
            <person name="Lundin D."/>
            <person name="Andersson A."/>
            <person name="Bertilsson S."/>
            <person name="Dopson M."/>
        </authorList>
    </citation>
    <scope>NUCLEOTIDE SEQUENCE</scope>
    <source>
        <strain evidence="2">MM415A00321</strain>
        <strain evidence="1">MM415B00326</strain>
    </source>
</reference>
<proteinExistence type="predicted"/>
<evidence type="ECO:0000313" key="2">
    <source>
        <dbReference type="EMBL" id="QJA83049.1"/>
    </source>
</evidence>
<dbReference type="EMBL" id="MT141561">
    <property type="protein sequence ID" value="QJA66815.1"/>
    <property type="molecule type" value="Genomic_DNA"/>
</dbReference>
<protein>
    <submittedName>
        <fullName evidence="2">Putative lambda recombination protein</fullName>
    </submittedName>
</protein>
<gene>
    <name evidence="2" type="ORF">MM415A00321_0029</name>
    <name evidence="1" type="ORF">MM415B00326_0015</name>
</gene>